<evidence type="ECO:0000256" key="1">
    <source>
        <dbReference type="SAM" id="MobiDB-lite"/>
    </source>
</evidence>
<feature type="compositionally biased region" description="Basic residues" evidence="1">
    <location>
        <begin position="565"/>
        <end position="576"/>
    </location>
</feature>
<protein>
    <recommendedName>
        <fullName evidence="4">DUF4283 domain-containing protein</fullName>
    </recommendedName>
</protein>
<evidence type="ECO:0008006" key="4">
    <source>
        <dbReference type="Google" id="ProtNLM"/>
    </source>
</evidence>
<proteinExistence type="predicted"/>
<dbReference type="AlphaFoldDB" id="A0AAV3QU68"/>
<accession>A0AAV3QU68</accession>
<gene>
    <name evidence="2" type="ORF">LIER_43766</name>
</gene>
<dbReference type="EMBL" id="BAABME010038566">
    <property type="protein sequence ID" value="GAA0166771.1"/>
    <property type="molecule type" value="Genomic_DNA"/>
</dbReference>
<dbReference type="Proteomes" id="UP001454036">
    <property type="component" value="Unassembled WGS sequence"/>
</dbReference>
<name>A0AAV3QU68_LITER</name>
<keyword evidence="3" id="KW-1185">Reference proteome</keyword>
<feature type="region of interest" description="Disordered" evidence="1">
    <location>
        <begin position="540"/>
        <end position="576"/>
    </location>
</feature>
<evidence type="ECO:0000313" key="2">
    <source>
        <dbReference type="EMBL" id="GAA0166771.1"/>
    </source>
</evidence>
<reference evidence="2 3" key="1">
    <citation type="submission" date="2024-01" db="EMBL/GenBank/DDBJ databases">
        <title>The complete chloroplast genome sequence of Lithospermum erythrorhizon: insights into the phylogenetic relationship among Boraginaceae species and the maternal lineages of purple gromwells.</title>
        <authorList>
            <person name="Okada T."/>
            <person name="Watanabe K."/>
        </authorList>
    </citation>
    <scope>NUCLEOTIDE SEQUENCE [LARGE SCALE GENOMIC DNA]</scope>
</reference>
<dbReference type="PANTHER" id="PTHR31286">
    <property type="entry name" value="GLYCINE-RICH CELL WALL STRUCTURAL PROTEIN 1.8-LIKE"/>
    <property type="match status" value="1"/>
</dbReference>
<evidence type="ECO:0000313" key="3">
    <source>
        <dbReference type="Proteomes" id="UP001454036"/>
    </source>
</evidence>
<feature type="compositionally biased region" description="Polar residues" evidence="1">
    <location>
        <begin position="545"/>
        <end position="555"/>
    </location>
</feature>
<organism evidence="2 3">
    <name type="scientific">Lithospermum erythrorhizon</name>
    <name type="common">Purple gromwell</name>
    <name type="synonym">Lithospermum officinale var. erythrorhizon</name>
    <dbReference type="NCBI Taxonomy" id="34254"/>
    <lineage>
        <taxon>Eukaryota</taxon>
        <taxon>Viridiplantae</taxon>
        <taxon>Streptophyta</taxon>
        <taxon>Embryophyta</taxon>
        <taxon>Tracheophyta</taxon>
        <taxon>Spermatophyta</taxon>
        <taxon>Magnoliopsida</taxon>
        <taxon>eudicotyledons</taxon>
        <taxon>Gunneridae</taxon>
        <taxon>Pentapetalae</taxon>
        <taxon>asterids</taxon>
        <taxon>lamiids</taxon>
        <taxon>Boraginales</taxon>
        <taxon>Boraginaceae</taxon>
        <taxon>Boraginoideae</taxon>
        <taxon>Lithospermeae</taxon>
        <taxon>Lithospermum</taxon>
    </lineage>
</organism>
<sequence length="576" mass="64123">MRVFKWDCAFSPQKESAIAPVWIRLEGVPLYLFDEASLLSIANAIGKPLRVHPSNLNRVKLNSAQVCVELNVEEPRPDAIWVCFEDDFSKNPVDGFWIRVYYDAIPPFCTECFHIGHRLEWCKQRKTSMNSVGKVFDYMPQPALNENSGVNFAHHMFDNFPQSINTVGKVFDNMSQPALNGNSDVHHMFDKLPQQTLIAKEESTKEIATMEIRQIMGTAEATSKGVISPHKDHLLQGNDQVLAPEIGKTVRTTYTGASATHPGDFLEANSGTDFTGRLEGSGLQQGNEPVPLLEQQIMGSKTAQTGKLTAIEPTLKLSRDMVPRCAEVYVGGGKGNTSEVEEVQSSDDHTVLQNSSNQQGAINTAELQVMKHGGQVLDMAENGSLEASLTEASFTTPDTSKIFPRARTPPSWADFVEEEEPLPQIITQLDATQVTDYAKKQIETIMQDPIATKKNPVKAKKRMCTDLPIQAEPLIEVDNGKMVKLSQLPYDQKLCYTRSVSPHGRSSEKLKSLRLKLNTIDYYSGRGCIFELVSEEPAQAEKIEGTSQAKGSRQHQYPPSPGQSRSRRNRGRNRYR</sequence>
<comment type="caution">
    <text evidence="2">The sequence shown here is derived from an EMBL/GenBank/DDBJ whole genome shotgun (WGS) entry which is preliminary data.</text>
</comment>
<dbReference type="InterPro" id="IPR040256">
    <property type="entry name" value="At4g02000-like"/>
</dbReference>
<dbReference type="PANTHER" id="PTHR31286:SF165">
    <property type="entry name" value="DUF4283 DOMAIN-CONTAINING PROTEIN"/>
    <property type="match status" value="1"/>
</dbReference>